<keyword evidence="4" id="KW-1185">Reference proteome</keyword>
<dbReference type="EMBL" id="JANBPY010002244">
    <property type="protein sequence ID" value="KAJ1955841.1"/>
    <property type="molecule type" value="Genomic_DNA"/>
</dbReference>
<evidence type="ECO:0000313" key="4">
    <source>
        <dbReference type="Proteomes" id="UP001150925"/>
    </source>
</evidence>
<gene>
    <name evidence="3" type="ORF">IWQ62_005438</name>
</gene>
<keyword evidence="2" id="KW-0732">Signal</keyword>
<proteinExistence type="predicted"/>
<feature type="non-terminal residue" evidence="3">
    <location>
        <position position="165"/>
    </location>
</feature>
<sequence>MRSSYTTGGLWWLLWLGLLQTNPSEAFSKQTVFEDVLAKPAFEVLVDQHLLSDSRMTTLLAHPRIHAQHLAKLMTWNGDVASLVAQPIEDESKKARSTTEADERDAISPWYEPLPMRFAGSDRYLCFTPLSGFPDPPELVQEYNTDTSPNGKDESSPSPVHPLGT</sequence>
<organism evidence="3 4">
    <name type="scientific">Dispira parvispora</name>
    <dbReference type="NCBI Taxonomy" id="1520584"/>
    <lineage>
        <taxon>Eukaryota</taxon>
        <taxon>Fungi</taxon>
        <taxon>Fungi incertae sedis</taxon>
        <taxon>Zoopagomycota</taxon>
        <taxon>Kickxellomycotina</taxon>
        <taxon>Dimargaritomycetes</taxon>
        <taxon>Dimargaritales</taxon>
        <taxon>Dimargaritaceae</taxon>
        <taxon>Dispira</taxon>
    </lineage>
</organism>
<evidence type="ECO:0000313" key="3">
    <source>
        <dbReference type="EMBL" id="KAJ1955841.1"/>
    </source>
</evidence>
<feature type="signal peptide" evidence="2">
    <location>
        <begin position="1"/>
        <end position="26"/>
    </location>
</feature>
<feature type="region of interest" description="Disordered" evidence="1">
    <location>
        <begin position="134"/>
        <end position="165"/>
    </location>
</feature>
<dbReference type="AlphaFoldDB" id="A0A9W8AIT9"/>
<feature type="chain" id="PRO_5040824050" evidence="2">
    <location>
        <begin position="27"/>
        <end position="165"/>
    </location>
</feature>
<evidence type="ECO:0000256" key="2">
    <source>
        <dbReference type="SAM" id="SignalP"/>
    </source>
</evidence>
<reference evidence="3" key="1">
    <citation type="submission" date="2022-07" db="EMBL/GenBank/DDBJ databases">
        <title>Phylogenomic reconstructions and comparative analyses of Kickxellomycotina fungi.</title>
        <authorList>
            <person name="Reynolds N.K."/>
            <person name="Stajich J.E."/>
            <person name="Barry K."/>
            <person name="Grigoriev I.V."/>
            <person name="Crous P."/>
            <person name="Smith M.E."/>
        </authorList>
    </citation>
    <scope>NUCLEOTIDE SEQUENCE</scope>
    <source>
        <strain evidence="3">RSA 1196</strain>
    </source>
</reference>
<evidence type="ECO:0000256" key="1">
    <source>
        <dbReference type="SAM" id="MobiDB-lite"/>
    </source>
</evidence>
<dbReference type="OrthoDB" id="448954at2759"/>
<name>A0A9W8AIT9_9FUNG</name>
<dbReference type="Proteomes" id="UP001150925">
    <property type="component" value="Unassembled WGS sequence"/>
</dbReference>
<accession>A0A9W8AIT9</accession>
<comment type="caution">
    <text evidence="3">The sequence shown here is derived from an EMBL/GenBank/DDBJ whole genome shotgun (WGS) entry which is preliminary data.</text>
</comment>
<protein>
    <submittedName>
        <fullName evidence="3">Uncharacterized protein</fullName>
    </submittedName>
</protein>